<accession>A0A1G2KT82</accession>
<name>A0A1G2KT82_9BACT</name>
<dbReference type="EMBL" id="MHQN01000032">
    <property type="protein sequence ID" value="OHA02678.1"/>
    <property type="molecule type" value="Genomic_DNA"/>
</dbReference>
<feature type="domain" description="Phosphoribosyltransferase" evidence="2">
    <location>
        <begin position="51"/>
        <end position="128"/>
    </location>
</feature>
<dbReference type="CDD" id="cd06223">
    <property type="entry name" value="PRTases_typeI"/>
    <property type="match status" value="1"/>
</dbReference>
<sequence>MLYRAIAYHGVVLSRHALIVPIPLYKARERVRGFNQARLIAHALGTRMGIPVRADILLKTKKTAPQMALRREERLTNLVGAFAVSDTESVRNRTIILMDDIKTTGTTLEEAAKVLKAAGAKRIWAITVAH</sequence>
<dbReference type="PANTHER" id="PTHR47505">
    <property type="entry name" value="DNA UTILIZATION PROTEIN YHGH"/>
    <property type="match status" value="1"/>
</dbReference>
<dbReference type="Proteomes" id="UP000177177">
    <property type="component" value="Unassembled WGS sequence"/>
</dbReference>
<dbReference type="Pfam" id="PF00156">
    <property type="entry name" value="Pribosyltran"/>
    <property type="match status" value="1"/>
</dbReference>
<reference evidence="3 4" key="1">
    <citation type="journal article" date="2016" name="Nat. Commun.">
        <title>Thousands of microbial genomes shed light on interconnected biogeochemical processes in an aquifer system.</title>
        <authorList>
            <person name="Anantharaman K."/>
            <person name="Brown C.T."/>
            <person name="Hug L.A."/>
            <person name="Sharon I."/>
            <person name="Castelle C.J."/>
            <person name="Probst A.J."/>
            <person name="Thomas B.C."/>
            <person name="Singh A."/>
            <person name="Wilkins M.J."/>
            <person name="Karaoz U."/>
            <person name="Brodie E.L."/>
            <person name="Williams K.H."/>
            <person name="Hubbard S.S."/>
            <person name="Banfield J.F."/>
        </authorList>
    </citation>
    <scope>NUCLEOTIDE SEQUENCE [LARGE SCALE GENOMIC DNA]</scope>
</reference>
<proteinExistence type="inferred from homology"/>
<protein>
    <recommendedName>
        <fullName evidence="2">Phosphoribosyltransferase domain-containing protein</fullName>
    </recommendedName>
</protein>
<dbReference type="InterPro" id="IPR051910">
    <property type="entry name" value="ComF/GntX_DNA_util-trans"/>
</dbReference>
<dbReference type="InterPro" id="IPR000836">
    <property type="entry name" value="PRTase_dom"/>
</dbReference>
<comment type="caution">
    <text evidence="3">The sequence shown here is derived from an EMBL/GenBank/DDBJ whole genome shotgun (WGS) entry which is preliminary data.</text>
</comment>
<dbReference type="AlphaFoldDB" id="A0A1G2KT82"/>
<gene>
    <name evidence="3" type="ORF">A3C92_02550</name>
</gene>
<evidence type="ECO:0000256" key="1">
    <source>
        <dbReference type="ARBA" id="ARBA00008007"/>
    </source>
</evidence>
<dbReference type="Gene3D" id="3.40.50.2020">
    <property type="match status" value="1"/>
</dbReference>
<organism evidence="3 4">
    <name type="scientific">Candidatus Sungbacteria bacterium RIFCSPHIGHO2_02_FULL_53_17</name>
    <dbReference type="NCBI Taxonomy" id="1802275"/>
    <lineage>
        <taxon>Bacteria</taxon>
        <taxon>Candidatus Sungiibacteriota</taxon>
    </lineage>
</organism>
<evidence type="ECO:0000313" key="4">
    <source>
        <dbReference type="Proteomes" id="UP000177177"/>
    </source>
</evidence>
<evidence type="ECO:0000313" key="3">
    <source>
        <dbReference type="EMBL" id="OHA02678.1"/>
    </source>
</evidence>
<evidence type="ECO:0000259" key="2">
    <source>
        <dbReference type="Pfam" id="PF00156"/>
    </source>
</evidence>
<dbReference type="SUPFAM" id="SSF53271">
    <property type="entry name" value="PRTase-like"/>
    <property type="match status" value="1"/>
</dbReference>
<dbReference type="PANTHER" id="PTHR47505:SF1">
    <property type="entry name" value="DNA UTILIZATION PROTEIN YHGH"/>
    <property type="match status" value="1"/>
</dbReference>
<comment type="similarity">
    <text evidence="1">Belongs to the ComF/GntX family.</text>
</comment>
<dbReference type="InterPro" id="IPR029057">
    <property type="entry name" value="PRTase-like"/>
</dbReference>